<dbReference type="RefSeq" id="WP_207649985.1">
    <property type="nucleotide sequence ID" value="NZ_FQZB01000007.1"/>
</dbReference>
<evidence type="ECO:0000313" key="2">
    <source>
        <dbReference type="Proteomes" id="UP000184310"/>
    </source>
</evidence>
<dbReference type="STRING" id="1121302.SAMN02745163_01666"/>
<sequence>MCSTFFWGILATAKWGSTAFKESKMYVRLTERFQTFAKESLHWTKKGYINFSEMFRLGENEAKWVTQAETKYVYNMVENPGPLSEMRGNLASNFISSKYNVKVLDEDIILYRSGKKGGLIIPGQEQNVLRQCFTREPVESAVKV</sequence>
<name>A0A1M6I1Z4_9CLOT</name>
<accession>A0A1M6I1Z4</accession>
<evidence type="ECO:0000313" key="1">
    <source>
        <dbReference type="EMBL" id="SHJ28477.1"/>
    </source>
</evidence>
<proteinExistence type="predicted"/>
<dbReference type="EMBL" id="FQZB01000007">
    <property type="protein sequence ID" value="SHJ28477.1"/>
    <property type="molecule type" value="Genomic_DNA"/>
</dbReference>
<dbReference type="AlphaFoldDB" id="A0A1M6I1Z4"/>
<reference evidence="1 2" key="1">
    <citation type="submission" date="2016-11" db="EMBL/GenBank/DDBJ databases">
        <authorList>
            <person name="Jaros S."/>
            <person name="Januszkiewicz K."/>
            <person name="Wedrychowicz H."/>
        </authorList>
    </citation>
    <scope>NUCLEOTIDE SEQUENCE [LARGE SCALE GENOMIC DNA]</scope>
    <source>
        <strain evidence="1 2">DSM 21758</strain>
    </source>
</reference>
<protein>
    <submittedName>
        <fullName evidence="1">Uncharacterized protein</fullName>
    </submittedName>
</protein>
<keyword evidence="2" id="KW-1185">Reference proteome</keyword>
<organism evidence="1 2">
    <name type="scientific">Clostridium cavendishii DSM 21758</name>
    <dbReference type="NCBI Taxonomy" id="1121302"/>
    <lineage>
        <taxon>Bacteria</taxon>
        <taxon>Bacillati</taxon>
        <taxon>Bacillota</taxon>
        <taxon>Clostridia</taxon>
        <taxon>Eubacteriales</taxon>
        <taxon>Clostridiaceae</taxon>
        <taxon>Clostridium</taxon>
    </lineage>
</organism>
<gene>
    <name evidence="1" type="ORF">SAMN02745163_01666</name>
</gene>
<dbReference type="Proteomes" id="UP000184310">
    <property type="component" value="Unassembled WGS sequence"/>
</dbReference>